<evidence type="ECO:0000256" key="1">
    <source>
        <dbReference type="ARBA" id="ARBA00010515"/>
    </source>
</evidence>
<dbReference type="InterPro" id="IPR013094">
    <property type="entry name" value="AB_hydrolase_3"/>
</dbReference>
<dbReference type="Pfam" id="PF07859">
    <property type="entry name" value="Abhydrolase_3"/>
    <property type="match status" value="1"/>
</dbReference>
<evidence type="ECO:0000259" key="4">
    <source>
        <dbReference type="Pfam" id="PF07859"/>
    </source>
</evidence>
<dbReference type="PANTHER" id="PTHR48081">
    <property type="entry name" value="AB HYDROLASE SUPERFAMILY PROTEIN C4A8.06C"/>
    <property type="match status" value="1"/>
</dbReference>
<keyword evidence="6" id="KW-1185">Reference proteome</keyword>
<sequence>MESIADPALAAWLDGIRTGERVEPSLETILLLRKDRARPPGPELASVTDVSLPGRPALRARLYRSGAGIQPLTVFVHGGGFVFGGLESHDRLCRRLALLANTAVLAVDYRLAPEHAAPAAVDDIVRALAWVADRPAELGSFRPGVGLAGDSAGGLIAFLAADRLAGTGLQPQVLLLAYPNADLALGLPSVGEKDEGWGLSVRDLTFFISQWVPSASPEMYAEYSPLAVAAASGRRPTSVRTLLATAEHDPLRDEGQLLAETLVRGGAGVDYVAHPGLVHGFLTLDTVSPAARQAGDALLRRYGTALRRGQ</sequence>
<gene>
    <name evidence="5" type="ORF">NNX28_07855</name>
</gene>
<organism evidence="5 6">
    <name type="scientific">Arthrobacter jinronghuae</name>
    <dbReference type="NCBI Taxonomy" id="2964609"/>
    <lineage>
        <taxon>Bacteria</taxon>
        <taxon>Bacillati</taxon>
        <taxon>Actinomycetota</taxon>
        <taxon>Actinomycetes</taxon>
        <taxon>Micrococcales</taxon>
        <taxon>Micrococcaceae</taxon>
        <taxon>Arthrobacter</taxon>
    </lineage>
</organism>
<dbReference type="GO" id="GO:0016787">
    <property type="term" value="F:hydrolase activity"/>
    <property type="evidence" value="ECO:0007669"/>
    <property type="project" value="UniProtKB-KW"/>
</dbReference>
<dbReference type="SUPFAM" id="SSF53474">
    <property type="entry name" value="alpha/beta-Hydrolases"/>
    <property type="match status" value="1"/>
</dbReference>
<evidence type="ECO:0000256" key="2">
    <source>
        <dbReference type="ARBA" id="ARBA00022801"/>
    </source>
</evidence>
<name>A0ABT1NQ50_9MICC</name>
<dbReference type="InterPro" id="IPR029058">
    <property type="entry name" value="AB_hydrolase_fold"/>
</dbReference>
<reference evidence="5 6" key="1">
    <citation type="submission" date="2022-07" db="EMBL/GenBank/DDBJ databases">
        <title>Novel species in genus Arthrobacter.</title>
        <authorList>
            <person name="Liu Y."/>
        </authorList>
    </citation>
    <scope>NUCLEOTIDE SEQUENCE [LARGE SCALE GENOMIC DNA]</scope>
    <source>
        <strain evidence="6">zg-Y859</strain>
    </source>
</reference>
<evidence type="ECO:0000313" key="5">
    <source>
        <dbReference type="EMBL" id="MCQ1949843.1"/>
    </source>
</evidence>
<dbReference type="InterPro" id="IPR033140">
    <property type="entry name" value="Lipase_GDXG_put_SER_AS"/>
</dbReference>
<dbReference type="Gene3D" id="3.40.50.1820">
    <property type="entry name" value="alpha/beta hydrolase"/>
    <property type="match status" value="1"/>
</dbReference>
<feature type="domain" description="Alpha/beta hydrolase fold-3" evidence="4">
    <location>
        <begin position="74"/>
        <end position="282"/>
    </location>
</feature>
<comment type="caution">
    <text evidence="5">The sequence shown here is derived from an EMBL/GenBank/DDBJ whole genome shotgun (WGS) entry which is preliminary data.</text>
</comment>
<dbReference type="PANTHER" id="PTHR48081:SF8">
    <property type="entry name" value="ALPHA_BETA HYDROLASE FOLD-3 DOMAIN-CONTAINING PROTEIN-RELATED"/>
    <property type="match status" value="1"/>
</dbReference>
<dbReference type="PROSITE" id="PS01174">
    <property type="entry name" value="LIPASE_GDXG_SER"/>
    <property type="match status" value="1"/>
</dbReference>
<evidence type="ECO:0000313" key="6">
    <source>
        <dbReference type="Proteomes" id="UP001206924"/>
    </source>
</evidence>
<evidence type="ECO:0000256" key="3">
    <source>
        <dbReference type="PROSITE-ProRule" id="PRU10038"/>
    </source>
</evidence>
<proteinExistence type="inferred from homology"/>
<feature type="active site" evidence="3">
    <location>
        <position position="151"/>
    </location>
</feature>
<protein>
    <submittedName>
        <fullName evidence="5">Alpha/beta hydrolase</fullName>
    </submittedName>
</protein>
<dbReference type="EMBL" id="JANFLP010000008">
    <property type="protein sequence ID" value="MCQ1949843.1"/>
    <property type="molecule type" value="Genomic_DNA"/>
</dbReference>
<dbReference type="RefSeq" id="WP_255865358.1">
    <property type="nucleotide sequence ID" value="NZ_CP104263.1"/>
</dbReference>
<dbReference type="InterPro" id="IPR050300">
    <property type="entry name" value="GDXG_lipolytic_enzyme"/>
</dbReference>
<dbReference type="Proteomes" id="UP001206924">
    <property type="component" value="Unassembled WGS sequence"/>
</dbReference>
<keyword evidence="2 5" id="KW-0378">Hydrolase</keyword>
<accession>A0ABT1NQ50</accession>
<comment type="similarity">
    <text evidence="1">Belongs to the 'GDXG' lipolytic enzyme family.</text>
</comment>